<evidence type="ECO:0000256" key="6">
    <source>
        <dbReference type="ARBA" id="ARBA00023004"/>
    </source>
</evidence>
<comment type="caution">
    <text evidence="8">The sequence shown here is derived from an EMBL/GenBank/DDBJ whole genome shotgun (WGS) entry which is preliminary data.</text>
</comment>
<keyword evidence="4" id="KW-0732">Signal</keyword>
<accession>A0A154QN59</accession>
<evidence type="ECO:0000256" key="3">
    <source>
        <dbReference type="ARBA" id="ARBA00022723"/>
    </source>
</evidence>
<dbReference type="InterPro" id="IPR020942">
    <property type="entry name" value="Cyt_c_III_dom"/>
</dbReference>
<dbReference type="Pfam" id="PF02085">
    <property type="entry name" value="Cytochrom_CIII"/>
    <property type="match status" value="1"/>
</dbReference>
<keyword evidence="1" id="KW-0813">Transport</keyword>
<dbReference type="STRING" id="416169.RHOFW104T7_04445"/>
<dbReference type="RefSeq" id="WP_008438635.1">
    <property type="nucleotide sequence ID" value="NZ_LVJS01000006.1"/>
</dbReference>
<evidence type="ECO:0000256" key="5">
    <source>
        <dbReference type="ARBA" id="ARBA00022982"/>
    </source>
</evidence>
<evidence type="ECO:0000313" key="8">
    <source>
        <dbReference type="EMBL" id="KZC25268.1"/>
    </source>
</evidence>
<evidence type="ECO:0000256" key="1">
    <source>
        <dbReference type="ARBA" id="ARBA00022448"/>
    </source>
</evidence>
<dbReference type="AlphaFoldDB" id="A0A154QN59"/>
<dbReference type="Proteomes" id="UP000076131">
    <property type="component" value="Unassembled WGS sequence"/>
</dbReference>
<evidence type="ECO:0000256" key="2">
    <source>
        <dbReference type="ARBA" id="ARBA00022617"/>
    </source>
</evidence>
<keyword evidence="5" id="KW-0249">Electron transport</keyword>
<feature type="domain" description="Class III cytochrome C" evidence="7">
    <location>
        <begin position="110"/>
        <end position="197"/>
    </location>
</feature>
<dbReference type="GO" id="GO:0020037">
    <property type="term" value="F:heme binding"/>
    <property type="evidence" value="ECO:0007669"/>
    <property type="project" value="InterPro"/>
</dbReference>
<sequence length="286" mass="31660">MSRWIKWLLLINLAVIAVLVFAFPQLMVSPGKLQSAHAAIGDNCFACHLPLRGASADKCMACHRPADIGRLTTTGVPIANGTPFHQALVRQDCTACHREHADRLMPVKGTLVRFDHSMLRETQAADCRSCHKAPDTRVHRGVTAQCSQCHATKAWEPASFDHSHLDATQLAACSSCHKAPGDRLHASFGDIGCSQCHGTKAWQPASFDHDRYFPLVGEHRATCATCHPRNDTSRYTCYGCHAHTPANIREEHLEEGIRNFEDCVRCHGPRARSESKGRWHDGNDDD</sequence>
<dbReference type="GO" id="GO:0046872">
    <property type="term" value="F:metal ion binding"/>
    <property type="evidence" value="ECO:0007669"/>
    <property type="project" value="UniProtKB-KW"/>
</dbReference>
<dbReference type="eggNOG" id="COG3005">
    <property type="taxonomic scope" value="Bacteria"/>
</dbReference>
<dbReference type="InterPro" id="IPR051829">
    <property type="entry name" value="Multiheme_Cytochr_ET"/>
</dbReference>
<dbReference type="InterPro" id="IPR036280">
    <property type="entry name" value="Multihaem_cyt_sf"/>
</dbReference>
<protein>
    <recommendedName>
        <fullName evidence="7">Class III cytochrome C domain-containing protein</fullName>
    </recommendedName>
</protein>
<evidence type="ECO:0000256" key="4">
    <source>
        <dbReference type="ARBA" id="ARBA00022729"/>
    </source>
</evidence>
<dbReference type="Gene3D" id="3.90.10.10">
    <property type="entry name" value="Cytochrome C3"/>
    <property type="match status" value="3"/>
</dbReference>
<dbReference type="PANTHER" id="PTHR35038">
    <property type="entry name" value="DISSIMILATORY SULFITE REDUCTASE SIRA"/>
    <property type="match status" value="1"/>
</dbReference>
<keyword evidence="3" id="KW-0479">Metal-binding</keyword>
<dbReference type="SUPFAM" id="SSF48695">
    <property type="entry name" value="Multiheme cytochromes"/>
    <property type="match status" value="1"/>
</dbReference>
<evidence type="ECO:0000313" key="9">
    <source>
        <dbReference type="Proteomes" id="UP000076131"/>
    </source>
</evidence>
<keyword evidence="2" id="KW-0349">Heme</keyword>
<reference evidence="8 9" key="1">
    <citation type="journal article" date="2016" name="MBio">
        <title>Lateral Gene Transfer in a Heavy Metal-Contaminated-Groundwater Microbial Community.</title>
        <authorList>
            <person name="Hemme C.L."/>
            <person name="Green S.J."/>
            <person name="Rishishwar L."/>
            <person name="Prakash O."/>
            <person name="Pettenato A."/>
            <person name="Chakraborty R."/>
            <person name="Deutschbauer A.M."/>
            <person name="Van Nostrand J.D."/>
            <person name="Wu L."/>
            <person name="He Z."/>
            <person name="Jordan I.K."/>
            <person name="Hazen T.C."/>
            <person name="Arkin A.P."/>
            <person name="Kostka J.E."/>
            <person name="Zhou J."/>
        </authorList>
    </citation>
    <scope>NUCLEOTIDE SEQUENCE [LARGE SCALE GENOMIC DNA]</scope>
    <source>
        <strain evidence="8 9">FW104-T7</strain>
    </source>
</reference>
<name>A0A154QN59_9GAMM</name>
<proteinExistence type="predicted"/>
<organism evidence="8 9">
    <name type="scientific">Rhodanobacter thiooxydans</name>
    <dbReference type="NCBI Taxonomy" id="416169"/>
    <lineage>
        <taxon>Bacteria</taxon>
        <taxon>Pseudomonadati</taxon>
        <taxon>Pseudomonadota</taxon>
        <taxon>Gammaproteobacteria</taxon>
        <taxon>Lysobacterales</taxon>
        <taxon>Rhodanobacteraceae</taxon>
        <taxon>Rhodanobacter</taxon>
    </lineage>
</organism>
<gene>
    <name evidence="8" type="ORF">RHOFW104T7_04445</name>
</gene>
<keyword evidence="6" id="KW-0408">Iron</keyword>
<dbReference type="GO" id="GO:0009055">
    <property type="term" value="F:electron transfer activity"/>
    <property type="evidence" value="ECO:0007669"/>
    <property type="project" value="InterPro"/>
</dbReference>
<dbReference type="EMBL" id="LVJS01000006">
    <property type="protein sequence ID" value="KZC25268.1"/>
    <property type="molecule type" value="Genomic_DNA"/>
</dbReference>
<evidence type="ECO:0000259" key="7">
    <source>
        <dbReference type="Pfam" id="PF02085"/>
    </source>
</evidence>
<keyword evidence="9" id="KW-1185">Reference proteome</keyword>
<dbReference type="PANTHER" id="PTHR35038:SF10">
    <property type="entry name" value="HIGH-MOLECULAR-WEIGHT CYTOCHROME C"/>
    <property type="match status" value="1"/>
</dbReference>